<dbReference type="EMBL" id="SOPW01000008">
    <property type="protein sequence ID" value="TFB21489.1"/>
    <property type="molecule type" value="Genomic_DNA"/>
</dbReference>
<dbReference type="CDD" id="cd02440">
    <property type="entry name" value="AdoMet_MTases"/>
    <property type="match status" value="1"/>
</dbReference>
<dbReference type="SUPFAM" id="SSF53335">
    <property type="entry name" value="S-adenosyl-L-methionine-dependent methyltransferases"/>
    <property type="match status" value="1"/>
</dbReference>
<dbReference type="Gene3D" id="3.40.50.150">
    <property type="entry name" value="Vaccinia Virus protein VP39"/>
    <property type="match status" value="1"/>
</dbReference>
<dbReference type="Pfam" id="PF08241">
    <property type="entry name" value="Methyltransf_11"/>
    <property type="match status" value="1"/>
</dbReference>
<dbReference type="PANTHER" id="PTHR43591:SF24">
    <property type="entry name" value="2-METHOXY-6-POLYPRENYL-1,4-BENZOQUINOL METHYLASE, MITOCHONDRIAL"/>
    <property type="match status" value="1"/>
</dbReference>
<protein>
    <submittedName>
        <fullName evidence="2">Class I SAM-dependent methyltransferase</fullName>
    </submittedName>
</protein>
<dbReference type="AlphaFoldDB" id="A0A4Y8INB2"/>
<organism evidence="2 3">
    <name type="scientific">Filobacillus milosensis</name>
    <dbReference type="NCBI Taxonomy" id="94137"/>
    <lineage>
        <taxon>Bacteria</taxon>
        <taxon>Bacillati</taxon>
        <taxon>Bacillota</taxon>
        <taxon>Bacilli</taxon>
        <taxon>Bacillales</taxon>
        <taxon>Bacillaceae</taxon>
        <taxon>Filobacillus</taxon>
    </lineage>
</organism>
<evidence type="ECO:0000313" key="3">
    <source>
        <dbReference type="Proteomes" id="UP000297975"/>
    </source>
</evidence>
<comment type="caution">
    <text evidence="2">The sequence shown here is derived from an EMBL/GenBank/DDBJ whole genome shotgun (WGS) entry which is preliminary data.</text>
</comment>
<evidence type="ECO:0000259" key="1">
    <source>
        <dbReference type="Pfam" id="PF08241"/>
    </source>
</evidence>
<dbReference type="Proteomes" id="UP000297975">
    <property type="component" value="Unassembled WGS sequence"/>
</dbReference>
<keyword evidence="2" id="KW-0489">Methyltransferase</keyword>
<name>A0A4Y8INB2_9BACI</name>
<dbReference type="PANTHER" id="PTHR43591">
    <property type="entry name" value="METHYLTRANSFERASE"/>
    <property type="match status" value="1"/>
</dbReference>
<gene>
    <name evidence="2" type="ORF">E3U55_08825</name>
</gene>
<keyword evidence="2" id="KW-0808">Transferase</keyword>
<keyword evidence="3" id="KW-1185">Reference proteome</keyword>
<dbReference type="GO" id="GO:0008757">
    <property type="term" value="F:S-adenosylmethionine-dependent methyltransferase activity"/>
    <property type="evidence" value="ECO:0007669"/>
    <property type="project" value="InterPro"/>
</dbReference>
<dbReference type="InterPro" id="IPR013216">
    <property type="entry name" value="Methyltransf_11"/>
</dbReference>
<dbReference type="GO" id="GO:0032259">
    <property type="term" value="P:methylation"/>
    <property type="evidence" value="ECO:0007669"/>
    <property type="project" value="UniProtKB-KW"/>
</dbReference>
<reference evidence="2 3" key="1">
    <citation type="submission" date="2019-03" db="EMBL/GenBank/DDBJ databases">
        <authorList>
            <person name="He R.-H."/>
        </authorList>
    </citation>
    <scope>NUCLEOTIDE SEQUENCE [LARGE SCALE GENOMIC DNA]</scope>
    <source>
        <strain evidence="3">SH 714</strain>
    </source>
</reference>
<evidence type="ECO:0000313" key="2">
    <source>
        <dbReference type="EMBL" id="TFB21489.1"/>
    </source>
</evidence>
<feature type="domain" description="Methyltransferase type 11" evidence="1">
    <location>
        <begin position="42"/>
        <end position="138"/>
    </location>
</feature>
<dbReference type="InterPro" id="IPR029063">
    <property type="entry name" value="SAM-dependent_MTases_sf"/>
</dbReference>
<sequence length="188" mass="21236">MAGHRFKPDKADKLLDPKRRELVSPEQVVKELKVKKENIIADLGAGNGFFTIPLAKATEQEVYAVDIEEKMLNLLRENANSEKIGNIQYVISDLEDIRLNDDLVDKALIAFVVHEIPNLIKALGEFKRILRPNGTLLILEWEAIEMEMGPPLHERISSGKMKEILIENDVEPSIIHFSEAVYGALINI</sequence>
<proteinExistence type="predicted"/>
<dbReference type="OrthoDB" id="9784101at2"/>
<accession>A0A4Y8INB2</accession>